<gene>
    <name evidence="2" type="ORF">H9867_05055</name>
</gene>
<dbReference type="Proteomes" id="UP000824189">
    <property type="component" value="Unassembled WGS sequence"/>
</dbReference>
<reference evidence="2" key="1">
    <citation type="journal article" date="2021" name="PeerJ">
        <title>Extensive microbial diversity within the chicken gut microbiome revealed by metagenomics and culture.</title>
        <authorList>
            <person name="Gilroy R."/>
            <person name="Ravi A."/>
            <person name="Getino M."/>
            <person name="Pursley I."/>
            <person name="Horton D.L."/>
            <person name="Alikhan N.F."/>
            <person name="Baker D."/>
            <person name="Gharbi K."/>
            <person name="Hall N."/>
            <person name="Watson M."/>
            <person name="Adriaenssens E.M."/>
            <person name="Foster-Nyarko E."/>
            <person name="Jarju S."/>
            <person name="Secka A."/>
            <person name="Antonio M."/>
            <person name="Oren A."/>
            <person name="Chaudhuri R.R."/>
            <person name="La Ragione R."/>
            <person name="Hildebrand F."/>
            <person name="Pallen M.J."/>
        </authorList>
    </citation>
    <scope>NUCLEOTIDE SEQUENCE</scope>
    <source>
        <strain evidence="2">4376</strain>
    </source>
</reference>
<keyword evidence="1" id="KW-0812">Transmembrane</keyword>
<proteinExistence type="predicted"/>
<sequence>MIGPDSGAQAQVADALRAELGPGYAVKAGAGPDARPDVVVAAVGAPTAEDVDVVQAVAESQGLVVVFVSGDDATSASPWPTHPGWLHAGSIQEVAELVAGLGVDMHRWESDAHRADNERQQRVGIAIRLASNRLAHRLVGEPGAPPPAGPIRADDVPELHAVFCAGLREAVLEQGVAFPSVDTSLAPQPEEEAAPVWQAVEPWAWLSALVAGAGMGALTWRLTGALVAALLVGLVVAGLSVAARWWSRRAGRMELESAQQCKRLRESWARMVADVISRLHIPRVADTLTHAPTTLRTT</sequence>
<dbReference type="AlphaFoldDB" id="A0A9D1RY16"/>
<organism evidence="2 3">
    <name type="scientific">Candidatus Corynebacterium gallistercoris</name>
    <dbReference type="NCBI Taxonomy" id="2838530"/>
    <lineage>
        <taxon>Bacteria</taxon>
        <taxon>Bacillati</taxon>
        <taxon>Actinomycetota</taxon>
        <taxon>Actinomycetes</taxon>
        <taxon>Mycobacteriales</taxon>
        <taxon>Corynebacteriaceae</taxon>
        <taxon>Corynebacterium</taxon>
    </lineage>
</organism>
<protein>
    <submittedName>
        <fullName evidence="2">Uncharacterized protein</fullName>
    </submittedName>
</protein>
<keyword evidence="1" id="KW-0472">Membrane</keyword>
<accession>A0A9D1RY16</accession>
<keyword evidence="1" id="KW-1133">Transmembrane helix</keyword>
<dbReference type="EMBL" id="DXFZ01000059">
    <property type="protein sequence ID" value="HIW95837.1"/>
    <property type="molecule type" value="Genomic_DNA"/>
</dbReference>
<name>A0A9D1RY16_9CORY</name>
<feature type="transmembrane region" description="Helical" evidence="1">
    <location>
        <begin position="226"/>
        <end position="246"/>
    </location>
</feature>
<evidence type="ECO:0000313" key="2">
    <source>
        <dbReference type="EMBL" id="HIW95837.1"/>
    </source>
</evidence>
<comment type="caution">
    <text evidence="2">The sequence shown here is derived from an EMBL/GenBank/DDBJ whole genome shotgun (WGS) entry which is preliminary data.</text>
</comment>
<reference evidence="2" key="2">
    <citation type="submission" date="2021-04" db="EMBL/GenBank/DDBJ databases">
        <authorList>
            <person name="Gilroy R."/>
        </authorList>
    </citation>
    <scope>NUCLEOTIDE SEQUENCE</scope>
    <source>
        <strain evidence="2">4376</strain>
    </source>
</reference>
<evidence type="ECO:0000256" key="1">
    <source>
        <dbReference type="SAM" id="Phobius"/>
    </source>
</evidence>
<evidence type="ECO:0000313" key="3">
    <source>
        <dbReference type="Proteomes" id="UP000824189"/>
    </source>
</evidence>